<sequence>MALPSRAECSTSYGGGSRSAAAPATARRLRAYPLRRPARQLTASATAAAAAAAPAAPPLDAAGAKSALMSAVEFTQRGANTTAAVRGAVEEAQVALEACQSGAGLDYSLLEGMWRLVYTTAPDVVPIVGLDLSTLLPAGLPAPVKVGDVYQRFSAVQEGRVENVIRFGLPPFTRPEDGVTFTVGASYEVRSPRRIALTFLEAELGSVKPSPLLETLLAPALLPRGWWNQRALLGLREFRLNFPFRSAQQVAAGRAVGASYLLSYLDSEVLIGRAQAPAGSFIFVREGGGGGQGGGGQGGGGAGEA</sequence>
<reference evidence="5 6" key="1">
    <citation type="journal article" date="2018" name="Sci. Rep.">
        <title>Raphidocelis subcapitata (=Pseudokirchneriella subcapitata) provides an insight into genome evolution and environmental adaptations in the Sphaeropleales.</title>
        <authorList>
            <person name="Suzuki S."/>
            <person name="Yamaguchi H."/>
            <person name="Nakajima N."/>
            <person name="Kawachi M."/>
        </authorList>
    </citation>
    <scope>NUCLEOTIDE SEQUENCE [LARGE SCALE GENOMIC DNA]</scope>
    <source>
        <strain evidence="5 6">NIES-35</strain>
    </source>
</reference>
<dbReference type="FunCoup" id="A0A2V0PHJ6">
    <property type="interactions" value="442"/>
</dbReference>
<dbReference type="OrthoDB" id="550273at2759"/>
<gene>
    <name evidence="5" type="ORF">Rsub_11994</name>
</gene>
<keyword evidence="6" id="KW-1185">Reference proteome</keyword>
<dbReference type="STRING" id="307507.A0A2V0PHJ6"/>
<evidence type="ECO:0000256" key="1">
    <source>
        <dbReference type="ARBA" id="ARBA00004474"/>
    </source>
</evidence>
<evidence type="ECO:0000256" key="3">
    <source>
        <dbReference type="SAM" id="MobiDB-lite"/>
    </source>
</evidence>
<dbReference type="GO" id="GO:0009536">
    <property type="term" value="C:plastid"/>
    <property type="evidence" value="ECO:0007669"/>
    <property type="project" value="UniProtKB-SubCell"/>
</dbReference>
<keyword evidence="2" id="KW-0934">Plastid</keyword>
<dbReference type="Proteomes" id="UP000247498">
    <property type="component" value="Unassembled WGS sequence"/>
</dbReference>
<evidence type="ECO:0000313" key="6">
    <source>
        <dbReference type="Proteomes" id="UP000247498"/>
    </source>
</evidence>
<dbReference type="InterPro" id="IPR006843">
    <property type="entry name" value="PAP/fibrillin_dom"/>
</dbReference>
<feature type="domain" description="Plastid lipid-associated protein/fibrillin conserved" evidence="4">
    <location>
        <begin position="64"/>
        <end position="206"/>
    </location>
</feature>
<comment type="subcellular location">
    <subcellularLocation>
        <location evidence="1">Plastid</location>
    </subcellularLocation>
</comment>
<protein>
    <recommendedName>
        <fullName evidence="4">Plastid lipid-associated protein/fibrillin conserved domain-containing protein</fullName>
    </recommendedName>
</protein>
<evidence type="ECO:0000256" key="2">
    <source>
        <dbReference type="ARBA" id="ARBA00022640"/>
    </source>
</evidence>
<dbReference type="Pfam" id="PF04755">
    <property type="entry name" value="PAP_fibrillin"/>
    <property type="match status" value="1"/>
</dbReference>
<organism evidence="5 6">
    <name type="scientific">Raphidocelis subcapitata</name>
    <dbReference type="NCBI Taxonomy" id="307507"/>
    <lineage>
        <taxon>Eukaryota</taxon>
        <taxon>Viridiplantae</taxon>
        <taxon>Chlorophyta</taxon>
        <taxon>core chlorophytes</taxon>
        <taxon>Chlorophyceae</taxon>
        <taxon>CS clade</taxon>
        <taxon>Sphaeropleales</taxon>
        <taxon>Selenastraceae</taxon>
        <taxon>Raphidocelis</taxon>
    </lineage>
</organism>
<feature type="region of interest" description="Disordered" evidence="3">
    <location>
        <begin position="1"/>
        <end position="21"/>
    </location>
</feature>
<proteinExistence type="predicted"/>
<dbReference type="InParanoid" id="A0A2V0PHJ6"/>
<comment type="caution">
    <text evidence="5">The sequence shown here is derived from an EMBL/GenBank/DDBJ whole genome shotgun (WGS) entry which is preliminary data.</text>
</comment>
<evidence type="ECO:0000259" key="4">
    <source>
        <dbReference type="Pfam" id="PF04755"/>
    </source>
</evidence>
<dbReference type="InterPro" id="IPR039633">
    <property type="entry name" value="PAP"/>
</dbReference>
<dbReference type="AlphaFoldDB" id="A0A2V0PHJ6"/>
<accession>A0A2V0PHJ6</accession>
<evidence type="ECO:0000313" key="5">
    <source>
        <dbReference type="EMBL" id="GBF99049.1"/>
    </source>
</evidence>
<dbReference type="PANTHER" id="PTHR31906">
    <property type="entry name" value="PLASTID-LIPID-ASSOCIATED PROTEIN 4, CHLOROPLASTIC-RELATED"/>
    <property type="match status" value="1"/>
</dbReference>
<dbReference type="EMBL" id="BDRX01000143">
    <property type="protein sequence ID" value="GBF99049.1"/>
    <property type="molecule type" value="Genomic_DNA"/>
</dbReference>
<name>A0A2V0PHJ6_9CHLO</name>